<proteinExistence type="predicted"/>
<dbReference type="PANTHER" id="PTHR33627:SF1">
    <property type="entry name" value="TRANSPOSASE"/>
    <property type="match status" value="1"/>
</dbReference>
<accession>A0A133VNX8</accession>
<feature type="domain" description="Transposase IS701-like DDE" evidence="1">
    <location>
        <begin position="42"/>
        <end position="246"/>
    </location>
</feature>
<keyword evidence="3" id="KW-1185">Reference proteome</keyword>
<evidence type="ECO:0000259" key="1">
    <source>
        <dbReference type="Pfam" id="PF13546"/>
    </source>
</evidence>
<dbReference type="AlphaFoldDB" id="A0A133VNX8"/>
<name>A0A133VNX8_9EURY</name>
<evidence type="ECO:0000313" key="3">
    <source>
        <dbReference type="Proteomes" id="UP000070175"/>
    </source>
</evidence>
<dbReference type="Pfam" id="PF13546">
    <property type="entry name" value="DDE_5"/>
    <property type="match status" value="1"/>
</dbReference>
<dbReference type="PANTHER" id="PTHR33627">
    <property type="entry name" value="TRANSPOSASE"/>
    <property type="match status" value="1"/>
</dbReference>
<evidence type="ECO:0000313" key="2">
    <source>
        <dbReference type="EMBL" id="KXB08155.1"/>
    </source>
</evidence>
<dbReference type="Proteomes" id="UP000070175">
    <property type="component" value="Unassembled WGS sequence"/>
</dbReference>
<dbReference type="InterPro" id="IPR039365">
    <property type="entry name" value="IS701-like"/>
</dbReference>
<dbReference type="EMBL" id="LHYJ01000025">
    <property type="protein sequence ID" value="KXB08155.1"/>
    <property type="molecule type" value="Genomic_DNA"/>
</dbReference>
<dbReference type="InterPro" id="IPR038721">
    <property type="entry name" value="IS701-like_DDE_dom"/>
</dbReference>
<organism evidence="2 3">
    <name type="scientific">candidate division MSBL1 archaeon SCGC-AAA382N08</name>
    <dbReference type="NCBI Taxonomy" id="1698285"/>
    <lineage>
        <taxon>Archaea</taxon>
        <taxon>Methanobacteriati</taxon>
        <taxon>Methanobacteriota</taxon>
        <taxon>candidate division MSBL1</taxon>
    </lineage>
</organism>
<protein>
    <recommendedName>
        <fullName evidence="1">Transposase IS701-like DDE domain-containing protein</fullName>
    </recommendedName>
</protein>
<sequence>MEMFVSKIDLEDPPGRFEAFHERFSELFKTKTRDVGDKAMNYLLGGLHLDKKFVLTNIPEVVSDTNNQRLHHFISESPWRKEPVIERLQEDASGLIGGGDSALVVDGVSFPKQGEKSVGVARQWCGNLGKVENCQVGVFLGLATPEGDRTLIDERLYLPEEWIEDEERREEAGVPEDVEFKTKPELALEMIKEAKENDVEFGWVNADSLYGRSSSFRENLDEEDVTYMVDIPKDTKLWLEEEKAPQSEIDEPAKRADELEKKINSNQKKEVEIRETERGKLESEVTALRVHTVKDNHPSDNEEWLVIRRDKNKDETKYFLSNAPPDTGLHKLVKMSSTRYWIERAIEDGKGEIGMGDYEVRKWRGWHHHMTMTMLAMLLLLEMKIGLGDKCPDLTVQDVRDILQRTLPKRNVTKDDFRKLLEEKIKRRKSAKKSRHRKNKNS</sequence>
<comment type="caution">
    <text evidence="2">The sequence shown here is derived from an EMBL/GenBank/DDBJ whole genome shotgun (WGS) entry which is preliminary data.</text>
</comment>
<reference evidence="2 3" key="1">
    <citation type="journal article" date="2016" name="Sci. Rep.">
        <title>Metabolic traits of an uncultured archaeal lineage -MSBL1- from brine pools of the Red Sea.</title>
        <authorList>
            <person name="Mwirichia R."/>
            <person name="Alam I."/>
            <person name="Rashid M."/>
            <person name="Vinu M."/>
            <person name="Ba-Alawi W."/>
            <person name="Anthony Kamau A."/>
            <person name="Kamanda Ngugi D."/>
            <person name="Goker M."/>
            <person name="Klenk H.P."/>
            <person name="Bajic V."/>
            <person name="Stingl U."/>
        </authorList>
    </citation>
    <scope>NUCLEOTIDE SEQUENCE [LARGE SCALE GENOMIC DNA]</scope>
    <source>
        <strain evidence="2">SCGC-AAA382N08</strain>
    </source>
</reference>
<dbReference type="NCBIfam" id="NF033540">
    <property type="entry name" value="transpos_IS701"/>
    <property type="match status" value="1"/>
</dbReference>
<gene>
    <name evidence="2" type="ORF">AKJ56_01760</name>
</gene>
<dbReference type="InterPro" id="IPR012337">
    <property type="entry name" value="RNaseH-like_sf"/>
</dbReference>
<dbReference type="SUPFAM" id="SSF53098">
    <property type="entry name" value="Ribonuclease H-like"/>
    <property type="match status" value="1"/>
</dbReference>